<dbReference type="PANTHER" id="PTHR46167">
    <property type="entry name" value="N-LYSINE METHYLTRANSFERASE KMT5A"/>
    <property type="match status" value="1"/>
</dbReference>
<feature type="region of interest" description="Disordered" evidence="2">
    <location>
        <begin position="189"/>
        <end position="239"/>
    </location>
</feature>
<feature type="compositionally biased region" description="Low complexity" evidence="2">
    <location>
        <begin position="477"/>
        <end position="493"/>
    </location>
</feature>
<dbReference type="Proteomes" id="UP000515125">
    <property type="component" value="Unplaced"/>
</dbReference>
<proteinExistence type="predicted"/>
<dbReference type="GeneID" id="34618958"/>
<keyword evidence="4" id="KW-1185">Reference proteome</keyword>
<accession>A0A6P6RXE3</accession>
<feature type="region of interest" description="Disordered" evidence="2">
    <location>
        <begin position="752"/>
        <end position="954"/>
    </location>
</feature>
<feature type="compositionally biased region" description="Low complexity" evidence="2">
    <location>
        <begin position="771"/>
        <end position="787"/>
    </location>
</feature>
<feature type="compositionally biased region" description="Low complexity" evidence="2">
    <location>
        <begin position="112"/>
        <end position="127"/>
    </location>
</feature>
<name>A0A6P6RXE3_9EIME</name>
<protein>
    <submittedName>
        <fullName evidence="5">Uncharacterized protein LOC34618958</fullName>
    </submittedName>
</protein>
<feature type="region of interest" description="Disordered" evidence="2">
    <location>
        <begin position="44"/>
        <end position="73"/>
    </location>
</feature>
<evidence type="ECO:0000259" key="3">
    <source>
        <dbReference type="PROSITE" id="PS50280"/>
    </source>
</evidence>
<feature type="region of interest" description="Disordered" evidence="2">
    <location>
        <begin position="1086"/>
        <end position="1106"/>
    </location>
</feature>
<feature type="domain" description="SET" evidence="3">
    <location>
        <begin position="1200"/>
        <end position="1328"/>
    </location>
</feature>
<organism evidence="4 5">
    <name type="scientific">Cyclospora cayetanensis</name>
    <dbReference type="NCBI Taxonomy" id="88456"/>
    <lineage>
        <taxon>Eukaryota</taxon>
        <taxon>Sar</taxon>
        <taxon>Alveolata</taxon>
        <taxon>Apicomplexa</taxon>
        <taxon>Conoidasida</taxon>
        <taxon>Coccidia</taxon>
        <taxon>Eucoccidiorida</taxon>
        <taxon>Eimeriorina</taxon>
        <taxon>Eimeriidae</taxon>
        <taxon>Cyclospora</taxon>
    </lineage>
</organism>
<dbReference type="InterPro" id="IPR051760">
    <property type="entry name" value="KMT5A"/>
</dbReference>
<dbReference type="SMART" id="SM00317">
    <property type="entry name" value="SET"/>
    <property type="match status" value="1"/>
</dbReference>
<evidence type="ECO:0000313" key="4">
    <source>
        <dbReference type="Proteomes" id="UP000515125"/>
    </source>
</evidence>
<dbReference type="GO" id="GO:0042799">
    <property type="term" value="F:histone H4K20 methyltransferase activity"/>
    <property type="evidence" value="ECO:0007669"/>
    <property type="project" value="TreeGrafter"/>
</dbReference>
<dbReference type="OrthoDB" id="347510at2759"/>
<dbReference type="GO" id="GO:0005634">
    <property type="term" value="C:nucleus"/>
    <property type="evidence" value="ECO:0007669"/>
    <property type="project" value="TreeGrafter"/>
</dbReference>
<sequence>MGAPPVVPAELGGPGEVVEAPGLAAGAPASLLFKSSVLPALGANESRQGECNSKPLDRGAPSDPFPTPEAKAPRNAAFSVVQSAAFGGPSCCLTAAGGDGGERDNGGLLSESFFDPAAANSPSASSDVQHGSPQLAGFISHGYSVSPANNSPVADGGPFSGGATAEGLFGFRERQLFALQQQQQQLHQQRARATATAAAEGLQQEQDTMSATEGEDAAGNSAGADMQQQQQQRLRGSRVAAKSSVRLSRLAAMRRRKVRRQCSHRGADFPVAAAGGAEEGNNGGSGGPQLPAFAFQRSCLSVRLGELVRRAMREQHKVVWMDRSDARGLLPLPGLEEEGTYLVWTEKGADVLVEIQHVLPSYLCPVSCSSRERQNLRPFLVLSSASLACLFEGVLRRQGVLVYSKPKVVSLRTYTVGKKSRAALAFSLPEADAQFGGNPAAAANQSHQQGDLQAEGAGGSTSASNRSLSQCQRAETPRAVSPSPRSAAAVASPEGRKGRTGGPPTGATGAPPIMDMQLHYLTKKGRVIGEDYVFYRRRTCDDEGAALYNLSVSVKRQPKTCSKHHFRFDALPPKIAIPKSAETPSSAVAAAAAEDEEDAGTVKAAAAESAAAELQPLAAEAEALQQLELEKERYILERDRGGWRGWVYAEDNCDLGGYDAALQLPAALASEIRVLLGLQPSIMAHRCKIVSSLQRRCRFFVLSAEGDERIGEVRPFGDPRQGADESWAAYRQQQIKCGASIGAAEQQQQQQQLQLGQVKDEEEEDAAPVEQKQQQQQPQRQAEIAGRTRGRAKRAGGSSAAEDELTGSQQQQQHRGRNSRRGDAADGDAGDASMVQAKHAAEEEEGAATRAADEATTATGDGEGTAFEGKSEVDGFKGSGAGAKQSQEDVEGKEEPLAHVERATTGSLKEGQKDLNTDLTGGGGTCETMEDTGVAPTGLTAGGGSVSGGGTTYQDGEEESYIVLGELSAESLTTADSSSLVSSIRLPPGCRIEVEFPTEFHSFMEVDRVRVASKGEIRSALAKLKAYAEQLNKSLDFSAINLAQNATNLYWNLSRFDRGGCVEAALQSLCPSCGLRLKRRRACSSSASAGDEKQGKRGKGGLTVSRDQRRQNEADAFYDFMAAEFSKRSQRLKQRKEELGETLKENKKIRLPATVDGGDVALINAFIDAETGLIKRPFSLASASQRRILYIHCLRNNFHANVRLSRLPGKGRAVLAADVIRKDDFVLEYKGELCSEREARERDIRYDRSKCSKGSFMFYFKYKERQMSIDATEERLEFGPARLINHSRKNPNLKPKAEALDGDSNDLRLFFVALRDIDEGEELLVDYGERDPEALKQNPWLNE</sequence>
<dbReference type="GO" id="GO:0005700">
    <property type="term" value="C:polytene chromosome"/>
    <property type="evidence" value="ECO:0007669"/>
    <property type="project" value="TreeGrafter"/>
</dbReference>
<feature type="region of interest" description="Disordered" evidence="2">
    <location>
        <begin position="437"/>
        <end position="512"/>
    </location>
</feature>
<dbReference type="InterPro" id="IPR046341">
    <property type="entry name" value="SET_dom_sf"/>
</dbReference>
<evidence type="ECO:0000256" key="2">
    <source>
        <dbReference type="SAM" id="MobiDB-lite"/>
    </source>
</evidence>
<evidence type="ECO:0000313" key="5">
    <source>
        <dbReference type="RefSeq" id="XP_026192576.1"/>
    </source>
</evidence>
<evidence type="ECO:0000256" key="1">
    <source>
        <dbReference type="SAM" id="Coils"/>
    </source>
</evidence>
<dbReference type="PROSITE" id="PS50280">
    <property type="entry name" value="SET"/>
    <property type="match status" value="1"/>
</dbReference>
<dbReference type="Gene3D" id="2.170.270.10">
    <property type="entry name" value="SET domain"/>
    <property type="match status" value="1"/>
</dbReference>
<keyword evidence="1" id="KW-0175">Coiled coil</keyword>
<feature type="coiled-coil region" evidence="1">
    <location>
        <begin position="1122"/>
        <end position="1149"/>
    </location>
</feature>
<dbReference type="Pfam" id="PF00856">
    <property type="entry name" value="SET"/>
    <property type="match status" value="1"/>
</dbReference>
<feature type="compositionally biased region" description="Low complexity" evidence="2">
    <location>
        <begin position="189"/>
        <end position="206"/>
    </location>
</feature>
<feature type="compositionally biased region" description="Basic and acidic residues" evidence="2">
    <location>
        <begin position="893"/>
        <end position="902"/>
    </location>
</feature>
<dbReference type="SUPFAM" id="SSF82199">
    <property type="entry name" value="SET domain"/>
    <property type="match status" value="1"/>
</dbReference>
<dbReference type="InterPro" id="IPR001214">
    <property type="entry name" value="SET_dom"/>
</dbReference>
<dbReference type="GO" id="GO:0006357">
    <property type="term" value="P:regulation of transcription by RNA polymerase II"/>
    <property type="evidence" value="ECO:0007669"/>
    <property type="project" value="TreeGrafter"/>
</dbReference>
<feature type="compositionally biased region" description="Low complexity" evidence="2">
    <location>
        <begin position="848"/>
        <end position="868"/>
    </location>
</feature>
<dbReference type="RefSeq" id="XP_026192576.1">
    <property type="nucleotide sequence ID" value="XM_026336791.1"/>
</dbReference>
<feature type="compositionally biased region" description="Gly residues" evidence="2">
    <location>
        <begin position="940"/>
        <end position="951"/>
    </location>
</feature>
<reference evidence="5" key="1">
    <citation type="submission" date="2025-08" db="UniProtKB">
        <authorList>
            <consortium name="RefSeq"/>
        </authorList>
    </citation>
    <scope>IDENTIFICATION</scope>
</reference>
<feature type="region of interest" description="Disordered" evidence="2">
    <location>
        <begin position="103"/>
        <end position="135"/>
    </location>
</feature>
<feature type="compositionally biased region" description="Polar residues" evidence="2">
    <location>
        <begin position="460"/>
        <end position="473"/>
    </location>
</feature>
<dbReference type="PANTHER" id="PTHR46167:SF1">
    <property type="entry name" value="N-LYSINE METHYLTRANSFERASE KMT5A"/>
    <property type="match status" value="1"/>
</dbReference>
<gene>
    <name evidence="5" type="primary">LOC34618958</name>
</gene>